<dbReference type="InterPro" id="IPR013030">
    <property type="entry name" value="DNA_topo_DNA_db_N_dom2"/>
</dbReference>
<sequence>MAFVNESDSSDWEDVPLVALKRKAPDVKQPPRKRSAEVAPVSKATAKGERVSSARARTSAVPVSSKRKRIASSGSSSSPASSSSPSSAESKSENSAPPSSGSDCDAKDSSQSDVGSDSESESAAGAAVNGRKKQKTRHGATPARVHKERHRARHVHRFGDEDDHYDADNGSQEIKWQSLVHKGVCFPPPYEPHRKPLLYKGERCMLEPEAEEIATFYATKIGTTHVQNEKFNENFFDDFRACLVSIKSQYASRIKKFVLCDFSIIRAHLDSIRAKQKEKTPAERKAEREADADRLREYTVAQVDGRMEKVGNFRVEPPGLFLGRGDHPLTGKVKKRIMPEDITINVGRTDPVPPCPVPGHRWGQIVHNQTATWLASWKDSITGGMKYVFLGASSTFKGQSDQAKYEKARTLEKHVGAIRKAYTKGMRSSELCLKQLSVASYLIDKLALRMGNEKGEDEADTVGCCSLRVEHLRFLKENRIELDFLGKDSIRYLNVVVVDPLVYETLESFCSGKKPGDSVFDAIHSTKLNKHFQKFMPGLSAKVFRTYNASRTLDNLLHMSTPEAMTTDAMVEFYNKANKEVAILCNHQKSQSVSFNDQLERLVERKADLVKQLKQLERRETLDGDHVIVVAHEHVKPLFTPEMNMKEREEEKERVSKLDKQRVEKKVAIKLIESTVERTKQRIEKIDLQIRMKSDLKNVALGTSKLNYNDPRITVAWCKKHSLPIEKVFSSSLLQKFSWAMSTSEDFRF</sequence>
<dbReference type="PROSITE" id="PS52038">
    <property type="entry name" value="TOPO_IB_2"/>
    <property type="match status" value="1"/>
</dbReference>
<evidence type="ECO:0000259" key="9">
    <source>
        <dbReference type="SMART" id="SM00435"/>
    </source>
</evidence>
<gene>
    <name evidence="10" type="ORF">FVE85_7387</name>
</gene>
<keyword evidence="4 6" id="KW-0238">DNA-binding</keyword>
<dbReference type="GO" id="GO:0006260">
    <property type="term" value="P:DNA replication"/>
    <property type="evidence" value="ECO:0007669"/>
    <property type="project" value="TreeGrafter"/>
</dbReference>
<dbReference type="PRINTS" id="PR00416">
    <property type="entry name" value="EUTPISMRASEI"/>
</dbReference>
<dbReference type="GO" id="GO:0007059">
    <property type="term" value="P:chromosome segregation"/>
    <property type="evidence" value="ECO:0007669"/>
    <property type="project" value="TreeGrafter"/>
</dbReference>
<evidence type="ECO:0000256" key="5">
    <source>
        <dbReference type="ARBA" id="ARBA00023235"/>
    </source>
</evidence>
<dbReference type="CDD" id="cd00660">
    <property type="entry name" value="Topoisomer_IB_N"/>
    <property type="match status" value="1"/>
</dbReference>
<dbReference type="SUPFAM" id="SSF56349">
    <property type="entry name" value="DNA breaking-rejoining enzymes"/>
    <property type="match status" value="1"/>
</dbReference>
<reference evidence="11" key="1">
    <citation type="journal article" date="2019" name="Nat. Commun.">
        <title>Expansion of phycobilisome linker gene families in mesophilic red algae.</title>
        <authorList>
            <person name="Lee J."/>
            <person name="Kim D."/>
            <person name="Bhattacharya D."/>
            <person name="Yoon H.S."/>
        </authorList>
    </citation>
    <scope>NUCLEOTIDE SEQUENCE [LARGE SCALE GENOMIC DNA]</scope>
    <source>
        <strain evidence="11">CCMP 1328</strain>
    </source>
</reference>
<dbReference type="InterPro" id="IPR036202">
    <property type="entry name" value="TopoI_DNA-bd_euk_N_sf"/>
</dbReference>
<dbReference type="AlphaFoldDB" id="A0A5J4Z9V6"/>
<dbReference type="FunFam" id="3.90.15.10:FF:000003">
    <property type="entry name" value="DNA topoisomerase I"/>
    <property type="match status" value="1"/>
</dbReference>
<dbReference type="InterPro" id="IPR001631">
    <property type="entry name" value="TopoI"/>
</dbReference>
<dbReference type="PANTHER" id="PTHR10290">
    <property type="entry name" value="DNA TOPOISOMERASE I"/>
    <property type="match status" value="1"/>
</dbReference>
<dbReference type="Pfam" id="PF14370">
    <property type="entry name" value="Topo_C_assoc"/>
    <property type="match status" value="1"/>
</dbReference>
<dbReference type="GO" id="GO:0003917">
    <property type="term" value="F:DNA topoisomerase type I (single strand cut, ATP-independent) activity"/>
    <property type="evidence" value="ECO:0007669"/>
    <property type="project" value="UniProtKB-UniRule"/>
</dbReference>
<dbReference type="Gene3D" id="1.10.10.41">
    <property type="entry name" value="Yeast DNA topoisomerase - domain 1"/>
    <property type="match status" value="1"/>
</dbReference>
<name>A0A5J4Z9V6_PORPP</name>
<comment type="catalytic activity">
    <reaction evidence="1 6 7">
        <text>ATP-independent breakage of single-stranded DNA, followed by passage and rejoining.</text>
        <dbReference type="EC" id="5.6.2.1"/>
    </reaction>
</comment>
<evidence type="ECO:0000313" key="10">
    <source>
        <dbReference type="EMBL" id="KAA8499802.1"/>
    </source>
</evidence>
<keyword evidence="11" id="KW-1185">Reference proteome</keyword>
<dbReference type="GO" id="GO:0006265">
    <property type="term" value="P:DNA topological change"/>
    <property type="evidence" value="ECO:0007669"/>
    <property type="project" value="UniProtKB-UniRule"/>
</dbReference>
<comment type="function">
    <text evidence="7">Releases the supercoiling and torsional tension of DNA introduced during the DNA replication and transcription by transiently cleaving and rejoining one strand of the DNA duplex. Introduces a single-strand break via transesterification at the specific target site 5'-[CT]CCTTp site in duplex DNA. The scissile phosphodiester is attacked by the catalytic tyrosine of the enzyme, resulting in the formation of a DNA-(3'-phosphotyrosyl)-enzyme intermediate and the expulsion of a 5'-OH DNA strand. The free DNA strand then undergoes passage around the unbroken strand thus removing DNA supercoils. Finally, in the religation step, the DNA 5'-OH attacks the covalent intermediate to expel the active-site tyrosine and restore the DNA phosphodiester backbone.</text>
</comment>
<dbReference type="EMBL" id="VRMN01000001">
    <property type="protein sequence ID" value="KAA8499802.1"/>
    <property type="molecule type" value="Genomic_DNA"/>
</dbReference>
<accession>A0A5J4Z9V6</accession>
<dbReference type="EC" id="5.6.2.1" evidence="7"/>
<dbReference type="Gene3D" id="3.90.15.10">
    <property type="entry name" value="Topoisomerase I, Chain A, domain 3"/>
    <property type="match status" value="1"/>
</dbReference>
<dbReference type="Proteomes" id="UP000324585">
    <property type="component" value="Unassembled WGS sequence"/>
</dbReference>
<evidence type="ECO:0000313" key="11">
    <source>
        <dbReference type="Proteomes" id="UP000324585"/>
    </source>
</evidence>
<feature type="compositionally biased region" description="Low complexity" evidence="8">
    <location>
        <begin position="71"/>
        <end position="102"/>
    </location>
</feature>
<evidence type="ECO:0000256" key="3">
    <source>
        <dbReference type="ARBA" id="ARBA00023029"/>
    </source>
</evidence>
<dbReference type="OrthoDB" id="47179at2759"/>
<dbReference type="OMA" id="GECPVTT"/>
<dbReference type="InterPro" id="IPR014727">
    <property type="entry name" value="TopoI_cat_a/b-sub_euk"/>
</dbReference>
<dbReference type="GO" id="GO:0005730">
    <property type="term" value="C:nucleolus"/>
    <property type="evidence" value="ECO:0007669"/>
    <property type="project" value="TreeGrafter"/>
</dbReference>
<dbReference type="GO" id="GO:0005694">
    <property type="term" value="C:chromosome"/>
    <property type="evidence" value="ECO:0007669"/>
    <property type="project" value="InterPro"/>
</dbReference>
<dbReference type="Gene3D" id="2.170.11.10">
    <property type="entry name" value="DNA Topoisomerase I, domain 2"/>
    <property type="match status" value="1"/>
</dbReference>
<feature type="active site" description="O-(3'-phospho-DNA)-tyrosine intermediate" evidence="6">
    <location>
        <position position="708"/>
    </location>
</feature>
<dbReference type="InterPro" id="IPR013034">
    <property type="entry name" value="DNA_topo_DNA_db_N_dom1"/>
</dbReference>
<comment type="caution">
    <text evidence="10">The sequence shown here is derived from an EMBL/GenBank/DDBJ whole genome shotgun (WGS) entry which is preliminary data.</text>
</comment>
<dbReference type="InterPro" id="IPR051062">
    <property type="entry name" value="Topoisomerase_IB"/>
</dbReference>
<dbReference type="CDD" id="cd00659">
    <property type="entry name" value="Topo_IB_C"/>
    <property type="match status" value="1"/>
</dbReference>
<evidence type="ECO:0000256" key="4">
    <source>
        <dbReference type="ARBA" id="ARBA00023125"/>
    </source>
</evidence>
<keyword evidence="3 6" id="KW-0799">Topoisomerase</keyword>
<keyword evidence="5 6" id="KW-0413">Isomerase</keyword>
<evidence type="ECO:0000256" key="2">
    <source>
        <dbReference type="ARBA" id="ARBA00006645"/>
    </source>
</evidence>
<dbReference type="SUPFAM" id="SSF56741">
    <property type="entry name" value="Eukaryotic DNA topoisomerase I, N-terminal DNA-binding fragment"/>
    <property type="match status" value="1"/>
</dbReference>
<evidence type="ECO:0000256" key="7">
    <source>
        <dbReference type="RuleBase" id="RU365101"/>
    </source>
</evidence>
<dbReference type="InterPro" id="IPR011010">
    <property type="entry name" value="DNA_brk_join_enz"/>
</dbReference>
<organism evidence="10 11">
    <name type="scientific">Porphyridium purpureum</name>
    <name type="common">Red alga</name>
    <name type="synonym">Porphyridium cruentum</name>
    <dbReference type="NCBI Taxonomy" id="35688"/>
    <lineage>
        <taxon>Eukaryota</taxon>
        <taxon>Rhodophyta</taxon>
        <taxon>Bangiophyceae</taxon>
        <taxon>Porphyridiales</taxon>
        <taxon>Porphyridiaceae</taxon>
        <taxon>Porphyridium</taxon>
    </lineage>
</organism>
<proteinExistence type="inferred from homology"/>
<evidence type="ECO:0000256" key="1">
    <source>
        <dbReference type="ARBA" id="ARBA00000213"/>
    </source>
</evidence>
<dbReference type="InterPro" id="IPR013500">
    <property type="entry name" value="TopoI_cat_euk"/>
</dbReference>
<feature type="region of interest" description="Disordered" evidence="8">
    <location>
        <begin position="21"/>
        <end position="151"/>
    </location>
</feature>
<comment type="similarity">
    <text evidence="2 6 7">Belongs to the type IB topoisomerase family.</text>
</comment>
<evidence type="ECO:0000256" key="6">
    <source>
        <dbReference type="PROSITE-ProRule" id="PRU01382"/>
    </source>
</evidence>
<feature type="compositionally biased region" description="Low complexity" evidence="8">
    <location>
        <begin position="111"/>
        <end position="128"/>
    </location>
</feature>
<feature type="domain" description="DNA topoisomerase I eukaryotic-type" evidence="9">
    <location>
        <begin position="320"/>
        <end position="722"/>
    </location>
</feature>
<dbReference type="InterPro" id="IPR025834">
    <property type="entry name" value="TopoI_C_dom"/>
</dbReference>
<evidence type="ECO:0000256" key="8">
    <source>
        <dbReference type="SAM" id="MobiDB-lite"/>
    </source>
</evidence>
<dbReference type="PANTHER" id="PTHR10290:SF3">
    <property type="entry name" value="DNA TOPOISOMERASE 1"/>
    <property type="match status" value="1"/>
</dbReference>
<feature type="compositionally biased region" description="Basic residues" evidence="8">
    <location>
        <begin position="130"/>
        <end position="151"/>
    </location>
</feature>
<protein>
    <recommendedName>
        <fullName evidence="7">DNA topoisomerase I</fullName>
        <ecNumber evidence="7">5.6.2.1</ecNumber>
    </recommendedName>
    <alternativeName>
        <fullName evidence="7">DNA topoisomerase 1</fullName>
    </alternativeName>
</protein>
<dbReference type="SMART" id="SM00435">
    <property type="entry name" value="TOPEUc"/>
    <property type="match status" value="1"/>
</dbReference>
<dbReference type="Gene3D" id="1.10.132.10">
    <property type="match status" value="1"/>
</dbReference>
<dbReference type="InterPro" id="IPR014711">
    <property type="entry name" value="TopoI_cat_a-hlx-sub_euk"/>
</dbReference>
<dbReference type="InterPro" id="IPR008336">
    <property type="entry name" value="TopoI_DNA-bd_euk"/>
</dbReference>
<dbReference type="Pfam" id="PF01028">
    <property type="entry name" value="Topoisom_I"/>
    <property type="match status" value="1"/>
</dbReference>
<dbReference type="Pfam" id="PF02919">
    <property type="entry name" value="Topoisom_I_N"/>
    <property type="match status" value="1"/>
</dbReference>
<dbReference type="GO" id="GO:0003677">
    <property type="term" value="F:DNA binding"/>
    <property type="evidence" value="ECO:0007669"/>
    <property type="project" value="UniProtKB-UniRule"/>
</dbReference>
<dbReference type="InterPro" id="IPR013499">
    <property type="entry name" value="TopoI_euk"/>
</dbReference>